<accession>A0A838Y7C3</accession>
<dbReference type="InterPro" id="IPR015943">
    <property type="entry name" value="WD40/YVTN_repeat-like_dom_sf"/>
</dbReference>
<dbReference type="PANTHER" id="PTHR47197:SF3">
    <property type="entry name" value="DIHYDRO-HEME D1 DEHYDROGENASE"/>
    <property type="match status" value="1"/>
</dbReference>
<dbReference type="AlphaFoldDB" id="A0A838Y7C3"/>
<evidence type="ECO:0000313" key="2">
    <source>
        <dbReference type="EMBL" id="MBA4710586.1"/>
    </source>
</evidence>
<dbReference type="SUPFAM" id="SSF51004">
    <property type="entry name" value="C-terminal (heme d1) domain of cytochrome cd1-nitrite reductase"/>
    <property type="match status" value="1"/>
</dbReference>
<evidence type="ECO:0000256" key="1">
    <source>
        <dbReference type="SAM" id="SignalP"/>
    </source>
</evidence>
<dbReference type="Proteomes" id="UP000545606">
    <property type="component" value="Unassembled WGS sequence"/>
</dbReference>
<reference evidence="2 3" key="1">
    <citation type="submission" date="2020-07" db="EMBL/GenBank/DDBJ databases">
        <title>Draft genome sequence of violacein-producing bacteria and related species.</title>
        <authorList>
            <person name="Wilson H.S."/>
            <person name="De Leon M.E."/>
        </authorList>
    </citation>
    <scope>NUCLEOTIDE SEQUENCE [LARGE SCALE GENOMIC DNA]</scope>
    <source>
        <strain evidence="2 3">HSC-21Su07</strain>
    </source>
</reference>
<feature type="signal peptide" evidence="1">
    <location>
        <begin position="1"/>
        <end position="26"/>
    </location>
</feature>
<protein>
    <submittedName>
        <fullName evidence="2">YncE family protein</fullName>
    </submittedName>
</protein>
<feature type="chain" id="PRO_5032737717" evidence="1">
    <location>
        <begin position="27"/>
        <end position="357"/>
    </location>
</feature>
<name>A0A838Y7C3_9NEIS</name>
<dbReference type="InterPro" id="IPR011048">
    <property type="entry name" value="Haem_d1_sf"/>
</dbReference>
<organism evidence="2 3">
    <name type="scientific">Aquitalea aquatica</name>
    <dbReference type="NCBI Taxonomy" id="3044273"/>
    <lineage>
        <taxon>Bacteria</taxon>
        <taxon>Pseudomonadati</taxon>
        <taxon>Pseudomonadota</taxon>
        <taxon>Betaproteobacteria</taxon>
        <taxon>Neisseriales</taxon>
        <taxon>Chromobacteriaceae</taxon>
        <taxon>Aquitalea</taxon>
    </lineage>
</organism>
<evidence type="ECO:0000313" key="3">
    <source>
        <dbReference type="Proteomes" id="UP000545606"/>
    </source>
</evidence>
<keyword evidence="3" id="KW-1185">Reference proteome</keyword>
<dbReference type="PANTHER" id="PTHR47197">
    <property type="entry name" value="PROTEIN NIRF"/>
    <property type="match status" value="1"/>
</dbReference>
<sequence length="357" mass="39158">MKARKMLWKLVALAALCGASSQAALAGDGNGYYQLQSTLKLSTPQPSWDYLTFDASRQYLFINRHADGVSVVDVKHMQVVKSKIPGTEHAGDTALATAEGLGFTSNEDGSTTLFRLADFSLVKRIKFGSNADGNVYDPVTHRVAFMMGDDSTVLILSARDGSELGRVKVDGEKLERPVADGKGNILFALRDKNRVIRLDMAKMMVSDEWPVSCIQSNSVAIDKDHERIFVGCRGDKPVLLVLDGKNGHQVATLTLGRGVDEVIYDADTKQVFASNGIESNLVVFGQKDPDHYEMTQSVMTRPSARTMAMDPQTKKLYLVTAEGVQDPGKKVNRAPSFFYPNFYQPDSFVLLTYGVGK</sequence>
<gene>
    <name evidence="2" type="ORF">H2Z84_19605</name>
</gene>
<keyword evidence="1" id="KW-0732">Signal</keyword>
<dbReference type="InterPro" id="IPR051200">
    <property type="entry name" value="Host-pathogen_enzymatic-act"/>
</dbReference>
<comment type="caution">
    <text evidence="2">The sequence shown here is derived from an EMBL/GenBank/DDBJ whole genome shotgun (WGS) entry which is preliminary data.</text>
</comment>
<dbReference type="EMBL" id="JACERN010000044">
    <property type="protein sequence ID" value="MBA4710586.1"/>
    <property type="molecule type" value="Genomic_DNA"/>
</dbReference>
<proteinExistence type="predicted"/>
<dbReference type="Gene3D" id="2.130.10.10">
    <property type="entry name" value="YVTN repeat-like/Quinoprotein amine dehydrogenase"/>
    <property type="match status" value="1"/>
</dbReference>